<dbReference type="EMBL" id="LFZN01000237">
    <property type="protein sequence ID" value="KXS95054.1"/>
    <property type="molecule type" value="Genomic_DNA"/>
</dbReference>
<dbReference type="STRING" id="321146.A0A139GXX1"/>
<evidence type="ECO:0000313" key="3">
    <source>
        <dbReference type="Proteomes" id="UP000070133"/>
    </source>
</evidence>
<proteinExistence type="predicted"/>
<name>A0A139GXX1_9PEZI</name>
<organism evidence="2 3">
    <name type="scientific">Pseudocercospora eumusae</name>
    <dbReference type="NCBI Taxonomy" id="321146"/>
    <lineage>
        <taxon>Eukaryota</taxon>
        <taxon>Fungi</taxon>
        <taxon>Dikarya</taxon>
        <taxon>Ascomycota</taxon>
        <taxon>Pezizomycotina</taxon>
        <taxon>Dothideomycetes</taxon>
        <taxon>Dothideomycetidae</taxon>
        <taxon>Mycosphaerellales</taxon>
        <taxon>Mycosphaerellaceae</taxon>
        <taxon>Pseudocercospora</taxon>
    </lineage>
</organism>
<evidence type="ECO:0000313" key="2">
    <source>
        <dbReference type="EMBL" id="KXS95054.1"/>
    </source>
</evidence>
<dbReference type="OrthoDB" id="2956246at2759"/>
<keyword evidence="3" id="KW-1185">Reference proteome</keyword>
<reference evidence="2 3" key="1">
    <citation type="submission" date="2015-07" db="EMBL/GenBank/DDBJ databases">
        <title>Comparative genomics of the Sigatoka disease complex on banana suggests a link between parallel evolutionary changes in Pseudocercospora fijiensis and Pseudocercospora eumusae and increased virulence on the banana host.</title>
        <authorList>
            <person name="Chang T.-C."/>
            <person name="Salvucci A."/>
            <person name="Crous P.W."/>
            <person name="Stergiopoulos I."/>
        </authorList>
    </citation>
    <scope>NUCLEOTIDE SEQUENCE [LARGE SCALE GENOMIC DNA]</scope>
    <source>
        <strain evidence="2 3">CBS 114824</strain>
    </source>
</reference>
<evidence type="ECO:0000256" key="1">
    <source>
        <dbReference type="SAM" id="Phobius"/>
    </source>
</evidence>
<dbReference type="Proteomes" id="UP000070133">
    <property type="component" value="Unassembled WGS sequence"/>
</dbReference>
<feature type="transmembrane region" description="Helical" evidence="1">
    <location>
        <begin position="166"/>
        <end position="183"/>
    </location>
</feature>
<keyword evidence="1" id="KW-0472">Membrane</keyword>
<dbReference type="AlphaFoldDB" id="A0A139GXX1"/>
<comment type="caution">
    <text evidence="2">The sequence shown here is derived from an EMBL/GenBank/DDBJ whole genome shotgun (WGS) entry which is preliminary data.</text>
</comment>
<accession>A0A139GXX1</accession>
<sequence length="348" mass="37930">MPSFTENLFDKLRMYLPTERSSTNMSQATTILQTISLDAAGLVALADLNTIAKRTALTGTSKFLDALVLAPGLHRQQNSPELNKGEFPACAALTSGYVFRVENPATVLFLQKVGKTGCLTTLKVSKKKTGWRWTSTLGGTMAYIGTVFLSLAVLSCVVVLRDWWGVAVLGLLILCRLLNVIVIRQRSVPGWFGAKEPGVKGDVLVLLSQDRWIRLQGDVDDLKAATSGQWLQEPTFFQSSMVAFATLLVYLDAALAGNASQTSKLLLLILLFGSVALLGIANECTQVLQMHGRVVEVVGLPKAYPRRLALAEELILETGRKDWAVRLGMVQPDHNIESEKKLDGIATM</sequence>
<feature type="transmembrane region" description="Helical" evidence="1">
    <location>
        <begin position="136"/>
        <end position="160"/>
    </location>
</feature>
<gene>
    <name evidence="2" type="ORF">AC578_3884</name>
</gene>
<keyword evidence="1" id="KW-0812">Transmembrane</keyword>
<feature type="transmembrane region" description="Helical" evidence="1">
    <location>
        <begin position="265"/>
        <end position="281"/>
    </location>
</feature>
<keyword evidence="1" id="KW-1133">Transmembrane helix</keyword>
<feature type="transmembrane region" description="Helical" evidence="1">
    <location>
        <begin position="241"/>
        <end position="259"/>
    </location>
</feature>
<protein>
    <submittedName>
        <fullName evidence="2">Uncharacterized protein</fullName>
    </submittedName>
</protein>